<evidence type="ECO:0000259" key="8">
    <source>
        <dbReference type="PROSITE" id="PS50110"/>
    </source>
</evidence>
<dbReference type="Pfam" id="PF02954">
    <property type="entry name" value="HTH_8"/>
    <property type="match status" value="1"/>
</dbReference>
<dbReference type="PROSITE" id="PS00676">
    <property type="entry name" value="SIGMA54_INTERACT_2"/>
    <property type="match status" value="1"/>
</dbReference>
<dbReference type="SUPFAM" id="SSF46689">
    <property type="entry name" value="Homeodomain-like"/>
    <property type="match status" value="1"/>
</dbReference>
<dbReference type="CDD" id="cd00156">
    <property type="entry name" value="REC"/>
    <property type="match status" value="1"/>
</dbReference>
<evidence type="ECO:0000259" key="7">
    <source>
        <dbReference type="PROSITE" id="PS50045"/>
    </source>
</evidence>
<dbReference type="Gene3D" id="1.10.8.60">
    <property type="match status" value="1"/>
</dbReference>
<dbReference type="PROSITE" id="PS50045">
    <property type="entry name" value="SIGMA54_INTERACT_4"/>
    <property type="match status" value="1"/>
</dbReference>
<dbReference type="InterPro" id="IPR002197">
    <property type="entry name" value="HTH_Fis"/>
</dbReference>
<dbReference type="SUPFAM" id="SSF52540">
    <property type="entry name" value="P-loop containing nucleoside triphosphate hydrolases"/>
    <property type="match status" value="1"/>
</dbReference>
<sequence length="467" mass="52253">MEVGTSMSTLHTVLIIDDEEQLCRIISHKLKKEGFGTIQVHNGHDAIQALTSETIDLILVDYMLPDMTGIELLLKIKEIKSDIPAIILTAYGNVENAVQAMKIGAVDYLCKPVELKTLVDAVKLAIPKRGRKNLQDPTAFSDIVFTSCKMKEIFNVLQKVMETDANILLLGESGVGKTAVARWIHHQSNRSDKPFVSINCAAIPESLMESELFGYRKGAFTGALETRGGKFALADKGSIFLDEIGEIPINTQAKLLHVIEEKRFMKLGSTSYESVDVRIIAATNKEIQELVKEKSFREDLYYRLSVVEVVIPPLREHVEDIPLLVQHYLHKLNNKYQKEIAIAKDACEALSSYPWPGNIRELINVLERLHILKRSGVIEKTDLVAHLNLKKNNSPVEPREQQSLPIMPEGEEGLHQLLEKVEGTIIQQALAKAGGNQTKAAEQLGISRHTLIYKLKKQKESARKDSE</sequence>
<evidence type="ECO:0000256" key="3">
    <source>
        <dbReference type="ARBA" id="ARBA00023015"/>
    </source>
</evidence>
<dbReference type="InterPro" id="IPR003593">
    <property type="entry name" value="AAA+_ATPase"/>
</dbReference>
<dbReference type="InterPro" id="IPR058031">
    <property type="entry name" value="AAA_lid_NorR"/>
</dbReference>
<keyword evidence="6" id="KW-0597">Phosphoprotein</keyword>
<evidence type="ECO:0000256" key="6">
    <source>
        <dbReference type="PROSITE-ProRule" id="PRU00169"/>
    </source>
</evidence>
<dbReference type="Gene3D" id="3.40.50.2300">
    <property type="match status" value="1"/>
</dbReference>
<dbReference type="GO" id="GO:0000160">
    <property type="term" value="P:phosphorelay signal transduction system"/>
    <property type="evidence" value="ECO:0007669"/>
    <property type="project" value="InterPro"/>
</dbReference>
<dbReference type="SUPFAM" id="SSF52172">
    <property type="entry name" value="CheY-like"/>
    <property type="match status" value="1"/>
</dbReference>
<dbReference type="SMART" id="SM00382">
    <property type="entry name" value="AAA"/>
    <property type="match status" value="1"/>
</dbReference>
<dbReference type="GO" id="GO:0043565">
    <property type="term" value="F:sequence-specific DNA binding"/>
    <property type="evidence" value="ECO:0007669"/>
    <property type="project" value="InterPro"/>
</dbReference>
<dbReference type="InterPro" id="IPR009057">
    <property type="entry name" value="Homeodomain-like_sf"/>
</dbReference>
<dbReference type="GO" id="GO:0006355">
    <property type="term" value="P:regulation of DNA-templated transcription"/>
    <property type="evidence" value="ECO:0007669"/>
    <property type="project" value="InterPro"/>
</dbReference>
<proteinExistence type="predicted"/>
<dbReference type="InterPro" id="IPR011006">
    <property type="entry name" value="CheY-like_superfamily"/>
</dbReference>
<dbReference type="AlphaFoldDB" id="A0A3M8D217"/>
<dbReference type="Gene3D" id="1.10.10.60">
    <property type="entry name" value="Homeodomain-like"/>
    <property type="match status" value="1"/>
</dbReference>
<dbReference type="Gene3D" id="3.40.50.300">
    <property type="entry name" value="P-loop containing nucleotide triphosphate hydrolases"/>
    <property type="match status" value="1"/>
</dbReference>
<dbReference type="Pfam" id="PF00158">
    <property type="entry name" value="Sigma54_activat"/>
    <property type="match status" value="1"/>
</dbReference>
<feature type="modified residue" description="4-aspartylphosphate" evidence="6">
    <location>
        <position position="61"/>
    </location>
</feature>
<keyword evidence="10" id="KW-1185">Reference proteome</keyword>
<dbReference type="InterPro" id="IPR025662">
    <property type="entry name" value="Sigma_54_int_dom_ATP-bd_1"/>
</dbReference>
<dbReference type="Proteomes" id="UP000271031">
    <property type="component" value="Unassembled WGS sequence"/>
</dbReference>
<dbReference type="PROSITE" id="PS00688">
    <property type="entry name" value="SIGMA54_INTERACT_3"/>
    <property type="match status" value="1"/>
</dbReference>
<dbReference type="FunFam" id="3.40.50.300:FF:000006">
    <property type="entry name" value="DNA-binding transcriptional regulator NtrC"/>
    <property type="match status" value="1"/>
</dbReference>
<dbReference type="PRINTS" id="PR01590">
    <property type="entry name" value="HTHFIS"/>
</dbReference>
<feature type="domain" description="Sigma-54 factor interaction" evidence="7">
    <location>
        <begin position="143"/>
        <end position="371"/>
    </location>
</feature>
<dbReference type="CDD" id="cd00009">
    <property type="entry name" value="AAA"/>
    <property type="match status" value="1"/>
</dbReference>
<keyword evidence="1" id="KW-0547">Nucleotide-binding</keyword>
<dbReference type="PROSITE" id="PS00675">
    <property type="entry name" value="SIGMA54_INTERACT_1"/>
    <property type="match status" value="1"/>
</dbReference>
<dbReference type="InterPro" id="IPR002078">
    <property type="entry name" value="Sigma_54_int"/>
</dbReference>
<comment type="caution">
    <text evidence="9">The sequence shown here is derived from an EMBL/GenBank/DDBJ whole genome shotgun (WGS) entry which is preliminary data.</text>
</comment>
<organism evidence="9 10">
    <name type="scientific">Brevibacillus fluminis</name>
    <dbReference type="NCBI Taxonomy" id="511487"/>
    <lineage>
        <taxon>Bacteria</taxon>
        <taxon>Bacillati</taxon>
        <taxon>Bacillota</taxon>
        <taxon>Bacilli</taxon>
        <taxon>Bacillales</taxon>
        <taxon>Paenibacillaceae</taxon>
        <taxon>Brevibacillus</taxon>
    </lineage>
</organism>
<dbReference type="EMBL" id="RHHQ01000023">
    <property type="protein sequence ID" value="RNB81235.1"/>
    <property type="molecule type" value="Genomic_DNA"/>
</dbReference>
<dbReference type="Pfam" id="PF25601">
    <property type="entry name" value="AAA_lid_14"/>
    <property type="match status" value="1"/>
</dbReference>
<keyword evidence="2" id="KW-0067">ATP-binding</keyword>
<gene>
    <name evidence="9" type="ORF">EDM56_26315</name>
</gene>
<evidence type="ECO:0000313" key="10">
    <source>
        <dbReference type="Proteomes" id="UP000271031"/>
    </source>
</evidence>
<feature type="domain" description="Response regulatory" evidence="8">
    <location>
        <begin position="12"/>
        <end position="126"/>
    </location>
</feature>
<keyword evidence="3" id="KW-0805">Transcription regulation</keyword>
<protein>
    <submittedName>
        <fullName evidence="9">Sigma-54-dependent Fis family transcriptional regulator</fullName>
    </submittedName>
</protein>
<dbReference type="InterPro" id="IPR027417">
    <property type="entry name" value="P-loop_NTPase"/>
</dbReference>
<dbReference type="InterPro" id="IPR025943">
    <property type="entry name" value="Sigma_54_int_dom_ATP-bd_2"/>
</dbReference>
<dbReference type="OrthoDB" id="9771372at2"/>
<evidence type="ECO:0000256" key="5">
    <source>
        <dbReference type="ARBA" id="ARBA00023163"/>
    </source>
</evidence>
<dbReference type="Pfam" id="PF00072">
    <property type="entry name" value="Response_reg"/>
    <property type="match status" value="1"/>
</dbReference>
<dbReference type="PANTHER" id="PTHR32071">
    <property type="entry name" value="TRANSCRIPTIONAL REGULATORY PROTEIN"/>
    <property type="match status" value="1"/>
</dbReference>
<dbReference type="GO" id="GO:0005524">
    <property type="term" value="F:ATP binding"/>
    <property type="evidence" value="ECO:0007669"/>
    <property type="project" value="UniProtKB-KW"/>
</dbReference>
<evidence type="ECO:0000256" key="2">
    <source>
        <dbReference type="ARBA" id="ARBA00022840"/>
    </source>
</evidence>
<reference evidence="9 10" key="1">
    <citation type="submission" date="2018-10" db="EMBL/GenBank/DDBJ databases">
        <title>Phylogenomics of Brevibacillus.</title>
        <authorList>
            <person name="Dunlap C."/>
        </authorList>
    </citation>
    <scope>NUCLEOTIDE SEQUENCE [LARGE SCALE GENOMIC DNA]</scope>
    <source>
        <strain evidence="9 10">JCM 15716</strain>
    </source>
</reference>
<dbReference type="PANTHER" id="PTHR32071:SF57">
    <property type="entry name" value="C4-DICARBOXYLATE TRANSPORT TRANSCRIPTIONAL REGULATORY PROTEIN DCTD"/>
    <property type="match status" value="1"/>
</dbReference>
<dbReference type="InterPro" id="IPR025944">
    <property type="entry name" value="Sigma_54_int_dom_CS"/>
</dbReference>
<evidence type="ECO:0000256" key="4">
    <source>
        <dbReference type="ARBA" id="ARBA00023125"/>
    </source>
</evidence>
<dbReference type="SMART" id="SM00448">
    <property type="entry name" value="REC"/>
    <property type="match status" value="1"/>
</dbReference>
<keyword evidence="5" id="KW-0804">Transcription</keyword>
<keyword evidence="4" id="KW-0238">DNA-binding</keyword>
<dbReference type="PROSITE" id="PS50110">
    <property type="entry name" value="RESPONSE_REGULATORY"/>
    <property type="match status" value="1"/>
</dbReference>
<accession>A0A3M8D217</accession>
<evidence type="ECO:0000256" key="1">
    <source>
        <dbReference type="ARBA" id="ARBA00022741"/>
    </source>
</evidence>
<name>A0A3M8D217_9BACL</name>
<evidence type="ECO:0000313" key="9">
    <source>
        <dbReference type="EMBL" id="RNB81235.1"/>
    </source>
</evidence>
<dbReference type="InterPro" id="IPR001789">
    <property type="entry name" value="Sig_transdc_resp-reg_receiver"/>
</dbReference>